<dbReference type="InterPro" id="IPR004358">
    <property type="entry name" value="Sig_transdc_His_kin-like_C"/>
</dbReference>
<gene>
    <name evidence="10" type="ORF">SAMN05216565_101607</name>
</gene>
<name>A0A1H0Q737_9BACI</name>
<comment type="catalytic activity">
    <reaction evidence="1">
        <text>ATP + protein L-histidine = ADP + protein N-phospho-L-histidine.</text>
        <dbReference type="EC" id="2.7.13.3"/>
    </reaction>
</comment>
<organism evidence="10 11">
    <name type="scientific">Litchfieldia salsa</name>
    <dbReference type="NCBI Taxonomy" id="930152"/>
    <lineage>
        <taxon>Bacteria</taxon>
        <taxon>Bacillati</taxon>
        <taxon>Bacillota</taxon>
        <taxon>Bacilli</taxon>
        <taxon>Bacillales</taxon>
        <taxon>Bacillaceae</taxon>
        <taxon>Litchfieldia</taxon>
    </lineage>
</organism>
<dbReference type="GO" id="GO:0000160">
    <property type="term" value="P:phosphorelay signal transduction system"/>
    <property type="evidence" value="ECO:0007669"/>
    <property type="project" value="UniProtKB-KW"/>
</dbReference>
<dbReference type="SMART" id="SM00387">
    <property type="entry name" value="HATPase_c"/>
    <property type="match status" value="1"/>
</dbReference>
<accession>A0A1H0Q737</accession>
<dbReference type="InterPro" id="IPR003018">
    <property type="entry name" value="GAF"/>
</dbReference>
<evidence type="ECO:0000256" key="1">
    <source>
        <dbReference type="ARBA" id="ARBA00000085"/>
    </source>
</evidence>
<dbReference type="Pfam" id="PF01590">
    <property type="entry name" value="GAF"/>
    <property type="match status" value="1"/>
</dbReference>
<dbReference type="InterPro" id="IPR036890">
    <property type="entry name" value="HATPase_C_sf"/>
</dbReference>
<dbReference type="SUPFAM" id="SSF55781">
    <property type="entry name" value="GAF domain-like"/>
    <property type="match status" value="1"/>
</dbReference>
<evidence type="ECO:0000256" key="3">
    <source>
        <dbReference type="ARBA" id="ARBA00022553"/>
    </source>
</evidence>
<dbReference type="Pfam" id="PF02518">
    <property type="entry name" value="HATPase_c"/>
    <property type="match status" value="1"/>
</dbReference>
<dbReference type="GO" id="GO:0004673">
    <property type="term" value="F:protein histidine kinase activity"/>
    <property type="evidence" value="ECO:0007669"/>
    <property type="project" value="UniProtKB-EC"/>
</dbReference>
<evidence type="ECO:0000313" key="11">
    <source>
        <dbReference type="Proteomes" id="UP000199159"/>
    </source>
</evidence>
<reference evidence="11" key="1">
    <citation type="submission" date="2016-10" db="EMBL/GenBank/DDBJ databases">
        <authorList>
            <person name="Varghese N."/>
            <person name="Submissions S."/>
        </authorList>
    </citation>
    <scope>NUCLEOTIDE SEQUENCE [LARGE SCALE GENOMIC DNA]</scope>
    <source>
        <strain evidence="11">IBRC-M10078</strain>
    </source>
</reference>
<dbReference type="EC" id="2.7.13.3" evidence="2"/>
<evidence type="ECO:0000256" key="5">
    <source>
        <dbReference type="ARBA" id="ARBA00022741"/>
    </source>
</evidence>
<dbReference type="PRINTS" id="PR00344">
    <property type="entry name" value="BCTRLSENSOR"/>
</dbReference>
<dbReference type="PROSITE" id="PS50109">
    <property type="entry name" value="HIS_KIN"/>
    <property type="match status" value="1"/>
</dbReference>
<proteinExistence type="predicted"/>
<sequence length="280" mass="31380">MDVIYDCNVGSYLGIPIFLENGTIFGTICAIDPDPFLFTKDHVDKLQLFADMIVSLISKVENDSNNIQSQLKQFEALTAGISDKIGNSIQVIRGFLQLSLDNNSSYSNIILREVDNIRDVLKDFELTTKPPALIKREFSVDQLINNLFKEFEEECYLKNIMLVSMMEVTCNVHADYTQMKQVFKNLLRNAIDAIETNGKINVKVSSLVPHQLSITVTDNGHGIHPSIFEKIELPFFTTKENSIGLGLSITRRIINAHKGAMLIDSNCNGTCVLMEIPMNA</sequence>
<keyword evidence="8" id="KW-0902">Two-component regulatory system</keyword>
<keyword evidence="7" id="KW-0067">ATP-binding</keyword>
<dbReference type="PANTHER" id="PTHR43065">
    <property type="entry name" value="SENSOR HISTIDINE KINASE"/>
    <property type="match status" value="1"/>
</dbReference>
<evidence type="ECO:0000256" key="6">
    <source>
        <dbReference type="ARBA" id="ARBA00022777"/>
    </source>
</evidence>
<keyword evidence="11" id="KW-1185">Reference proteome</keyword>
<dbReference type="InterPro" id="IPR005467">
    <property type="entry name" value="His_kinase_dom"/>
</dbReference>
<protein>
    <recommendedName>
        <fullName evidence="2">histidine kinase</fullName>
        <ecNumber evidence="2">2.7.13.3</ecNumber>
    </recommendedName>
</protein>
<dbReference type="Gene3D" id="3.30.565.10">
    <property type="entry name" value="Histidine kinase-like ATPase, C-terminal domain"/>
    <property type="match status" value="1"/>
</dbReference>
<evidence type="ECO:0000259" key="9">
    <source>
        <dbReference type="PROSITE" id="PS50109"/>
    </source>
</evidence>
<feature type="domain" description="Histidine kinase" evidence="9">
    <location>
        <begin position="80"/>
        <end position="280"/>
    </location>
</feature>
<evidence type="ECO:0000256" key="8">
    <source>
        <dbReference type="ARBA" id="ARBA00023012"/>
    </source>
</evidence>
<dbReference type="SUPFAM" id="SSF55874">
    <property type="entry name" value="ATPase domain of HSP90 chaperone/DNA topoisomerase II/histidine kinase"/>
    <property type="match status" value="1"/>
</dbReference>
<evidence type="ECO:0000313" key="10">
    <source>
        <dbReference type="EMBL" id="SDP12498.1"/>
    </source>
</evidence>
<evidence type="ECO:0000256" key="7">
    <source>
        <dbReference type="ARBA" id="ARBA00022840"/>
    </source>
</evidence>
<keyword evidence="4" id="KW-0808">Transferase</keyword>
<keyword evidence="6 10" id="KW-0418">Kinase</keyword>
<keyword evidence="5" id="KW-0547">Nucleotide-binding</keyword>
<dbReference type="Proteomes" id="UP000199159">
    <property type="component" value="Unassembled WGS sequence"/>
</dbReference>
<evidence type="ECO:0000256" key="4">
    <source>
        <dbReference type="ARBA" id="ARBA00022679"/>
    </source>
</evidence>
<dbReference type="InterPro" id="IPR003594">
    <property type="entry name" value="HATPase_dom"/>
</dbReference>
<dbReference type="OrthoDB" id="9815750at2"/>
<dbReference type="GO" id="GO:0005524">
    <property type="term" value="F:ATP binding"/>
    <property type="evidence" value="ECO:0007669"/>
    <property type="project" value="UniProtKB-KW"/>
</dbReference>
<evidence type="ECO:0000256" key="2">
    <source>
        <dbReference type="ARBA" id="ARBA00012438"/>
    </source>
</evidence>
<dbReference type="EMBL" id="FNJU01000001">
    <property type="protein sequence ID" value="SDP12498.1"/>
    <property type="molecule type" value="Genomic_DNA"/>
</dbReference>
<dbReference type="PANTHER" id="PTHR43065:SF10">
    <property type="entry name" value="PEROXIDE STRESS-ACTIVATED HISTIDINE KINASE MAK3"/>
    <property type="match status" value="1"/>
</dbReference>
<dbReference type="AlphaFoldDB" id="A0A1H0Q737"/>
<keyword evidence="3" id="KW-0597">Phosphoprotein</keyword>
<dbReference type="STRING" id="930152.SAMN05216565_101607"/>